<keyword evidence="8" id="KW-1185">Reference proteome</keyword>
<evidence type="ECO:0000313" key="8">
    <source>
        <dbReference type="Proteomes" id="UP000005237"/>
    </source>
</evidence>
<dbReference type="PROSITE" id="PS50262">
    <property type="entry name" value="G_PROTEIN_RECEP_F1_2"/>
    <property type="match status" value="1"/>
</dbReference>
<reference evidence="7" key="2">
    <citation type="submission" date="2022-06" db="UniProtKB">
        <authorList>
            <consortium name="EnsemblMetazoa"/>
        </authorList>
    </citation>
    <scope>IDENTIFICATION</scope>
    <source>
        <strain evidence="7">DF5081</strain>
    </source>
</reference>
<keyword evidence="2 5" id="KW-0812">Transmembrane</keyword>
<dbReference type="InterPro" id="IPR017452">
    <property type="entry name" value="GPCR_Rhodpsn_7TM"/>
</dbReference>
<proteinExistence type="predicted"/>
<dbReference type="SUPFAM" id="SSF81321">
    <property type="entry name" value="Family A G protein-coupled receptor-like"/>
    <property type="match status" value="1"/>
</dbReference>
<feature type="domain" description="G-protein coupled receptors family 1 profile" evidence="6">
    <location>
        <begin position="44"/>
        <end position="325"/>
    </location>
</feature>
<dbReference type="AlphaFoldDB" id="A0A8R1HX20"/>
<name>A0A8R1HX20_CAEJA</name>
<accession>A0A8R1HX20</accession>
<feature type="transmembrane region" description="Helical" evidence="5">
    <location>
        <begin position="268"/>
        <end position="290"/>
    </location>
</feature>
<feature type="transmembrane region" description="Helical" evidence="5">
    <location>
        <begin position="29"/>
        <end position="53"/>
    </location>
</feature>
<protein>
    <submittedName>
        <fullName evidence="7">G_PROTEIN_RECEP_F1_2 domain-containing protein</fullName>
    </submittedName>
</protein>
<evidence type="ECO:0000256" key="2">
    <source>
        <dbReference type="ARBA" id="ARBA00022692"/>
    </source>
</evidence>
<sequence length="446" mass="51308">MLINETFGDYAMDALVEKERRRARDLQYLIARISIFSSTFTLFINCLHLFFLVDKDLRKLAVFVIMLAVCICDILSAFVSVAFSMSRIVNYKTTEYCYLYGSLFNVELFRALGVVGTATANASLWLVVMMAAYRSLSSLFPMSNFTNTLGKVRTAVVSILVILLYHVASECFELYFLNGVYKRWDNDTCHLIEDVKTTKADQYMLAVHISRKEWSNTLNRFHGITVEVQIFLYVTFTILLLVAMGITKKRRSKVINLESAKKDNSTKLVLTMIIFYLIFQSFGVVADMVFSKLPDTSIKRAIYDWVDNVVSFLAVLHSSTHFFICYFISTMYRTVVKSEWNKWKRKKEKVPIITIKALTAKRTAILEFTGYSSLDPKSNGYISFSFMSIAWAPLHELLLALSTRQWAVEQSILLQQRDGSKCSIMWTLHWMINVEMDAPVHSILML</sequence>
<evidence type="ECO:0000256" key="4">
    <source>
        <dbReference type="ARBA" id="ARBA00023136"/>
    </source>
</evidence>
<feature type="transmembrane region" description="Helical" evidence="5">
    <location>
        <begin position="60"/>
        <end position="83"/>
    </location>
</feature>
<dbReference type="PANTHER" id="PTHR46846">
    <property type="entry name" value="SERPENTINE RECEPTOR, CLASS W-RELATED"/>
    <property type="match status" value="1"/>
</dbReference>
<dbReference type="Proteomes" id="UP000005237">
    <property type="component" value="Unassembled WGS sequence"/>
</dbReference>
<comment type="subcellular location">
    <subcellularLocation>
        <location evidence="1">Membrane</location>
    </subcellularLocation>
</comment>
<evidence type="ECO:0000256" key="3">
    <source>
        <dbReference type="ARBA" id="ARBA00022989"/>
    </source>
</evidence>
<feature type="transmembrane region" description="Helical" evidence="5">
    <location>
        <begin position="230"/>
        <end position="247"/>
    </location>
</feature>
<feature type="transmembrane region" description="Helical" evidence="5">
    <location>
        <begin position="310"/>
        <end position="336"/>
    </location>
</feature>
<feature type="transmembrane region" description="Helical" evidence="5">
    <location>
        <begin position="154"/>
        <end position="177"/>
    </location>
</feature>
<evidence type="ECO:0000256" key="1">
    <source>
        <dbReference type="ARBA" id="ARBA00004370"/>
    </source>
</evidence>
<dbReference type="GO" id="GO:0008528">
    <property type="term" value="F:G protein-coupled peptide receptor activity"/>
    <property type="evidence" value="ECO:0007669"/>
    <property type="project" value="InterPro"/>
</dbReference>
<organism evidence="7 8">
    <name type="scientific">Caenorhabditis japonica</name>
    <dbReference type="NCBI Taxonomy" id="281687"/>
    <lineage>
        <taxon>Eukaryota</taxon>
        <taxon>Metazoa</taxon>
        <taxon>Ecdysozoa</taxon>
        <taxon>Nematoda</taxon>
        <taxon>Chromadorea</taxon>
        <taxon>Rhabditida</taxon>
        <taxon>Rhabditina</taxon>
        <taxon>Rhabditomorpha</taxon>
        <taxon>Rhabditoidea</taxon>
        <taxon>Rhabditidae</taxon>
        <taxon>Peloderinae</taxon>
        <taxon>Caenorhabditis</taxon>
    </lineage>
</organism>
<dbReference type="EnsemblMetazoa" id="CJA09264.1">
    <property type="protein sequence ID" value="CJA09264.1"/>
    <property type="gene ID" value="WBGene00128469"/>
</dbReference>
<dbReference type="InterPro" id="IPR019427">
    <property type="entry name" value="7TM_GPCR_serpentine_rcpt_Srw"/>
</dbReference>
<evidence type="ECO:0000256" key="5">
    <source>
        <dbReference type="SAM" id="Phobius"/>
    </source>
</evidence>
<keyword evidence="3 5" id="KW-1133">Transmembrane helix</keyword>
<dbReference type="Gene3D" id="1.20.1070.10">
    <property type="entry name" value="Rhodopsin 7-helix transmembrane proteins"/>
    <property type="match status" value="1"/>
</dbReference>
<dbReference type="GO" id="GO:0016020">
    <property type="term" value="C:membrane"/>
    <property type="evidence" value="ECO:0007669"/>
    <property type="project" value="UniProtKB-SubCell"/>
</dbReference>
<reference evidence="8" key="1">
    <citation type="submission" date="2010-08" db="EMBL/GenBank/DDBJ databases">
        <authorList>
            <consortium name="Caenorhabditis japonica Sequencing Consortium"/>
            <person name="Wilson R.K."/>
        </authorList>
    </citation>
    <scope>NUCLEOTIDE SEQUENCE [LARGE SCALE GENOMIC DNA]</scope>
    <source>
        <strain evidence="8">DF5081</strain>
    </source>
</reference>
<dbReference type="Pfam" id="PF10324">
    <property type="entry name" value="7TM_GPCR_Srw"/>
    <property type="match status" value="1"/>
</dbReference>
<evidence type="ECO:0000313" key="7">
    <source>
        <dbReference type="EnsemblMetazoa" id="CJA09264.1"/>
    </source>
</evidence>
<dbReference type="PANTHER" id="PTHR46846:SF2">
    <property type="entry name" value="G-PROTEIN COUPLED RECEPTORS FAMILY 1 PROFILE DOMAIN-CONTAINING PROTEIN"/>
    <property type="match status" value="1"/>
</dbReference>
<evidence type="ECO:0000259" key="6">
    <source>
        <dbReference type="PROSITE" id="PS50262"/>
    </source>
</evidence>
<keyword evidence="4 5" id="KW-0472">Membrane</keyword>